<sequence>MKSETVNLRDQISSMKREKVRQENKKETFEDLLKRENYKKGKIIGQMKSEASVQNIAKNFRERASASWTFLIFSQASERELDNVFFSPSERASSPARSQARSRSRSPLARACMLASFVALALSLDMKLALYIKLALYMKLARALQLASLLLL</sequence>
<proteinExistence type="predicted"/>
<evidence type="ECO:0000256" key="1">
    <source>
        <dbReference type="SAM" id="MobiDB-lite"/>
    </source>
</evidence>
<gene>
    <name evidence="2" type="ORF">GSOID_T00018444001</name>
</gene>
<feature type="region of interest" description="Disordered" evidence="1">
    <location>
        <begin position="1"/>
        <end position="24"/>
    </location>
</feature>
<protein>
    <submittedName>
        <fullName evidence="2">Uncharacterized protein</fullName>
    </submittedName>
</protein>
<name>E4Y4H4_OIKDI</name>
<evidence type="ECO:0000313" key="2">
    <source>
        <dbReference type="EMBL" id="CBY30572.1"/>
    </source>
</evidence>
<dbReference type="AlphaFoldDB" id="E4Y4H4"/>
<accession>E4Y4H4</accession>
<feature type="compositionally biased region" description="Basic and acidic residues" evidence="1">
    <location>
        <begin position="15"/>
        <end position="24"/>
    </location>
</feature>
<organism evidence="2">
    <name type="scientific">Oikopleura dioica</name>
    <name type="common">Tunicate</name>
    <dbReference type="NCBI Taxonomy" id="34765"/>
    <lineage>
        <taxon>Eukaryota</taxon>
        <taxon>Metazoa</taxon>
        <taxon>Chordata</taxon>
        <taxon>Tunicata</taxon>
        <taxon>Appendicularia</taxon>
        <taxon>Copelata</taxon>
        <taxon>Oikopleuridae</taxon>
        <taxon>Oikopleura</taxon>
    </lineage>
</organism>
<dbReference type="EMBL" id="FN654278">
    <property type="protein sequence ID" value="CBY30572.1"/>
    <property type="molecule type" value="Genomic_DNA"/>
</dbReference>
<reference evidence="2" key="1">
    <citation type="journal article" date="2010" name="Science">
        <title>Plasticity of animal genome architecture unmasked by rapid evolution of a pelagic tunicate.</title>
        <authorList>
            <person name="Denoeud F."/>
            <person name="Henriet S."/>
            <person name="Mungpakdee S."/>
            <person name="Aury J.M."/>
            <person name="Da Silva C."/>
            <person name="Brinkmann H."/>
            <person name="Mikhaleva J."/>
            <person name="Olsen L.C."/>
            <person name="Jubin C."/>
            <person name="Canestro C."/>
            <person name="Bouquet J.M."/>
            <person name="Danks G."/>
            <person name="Poulain J."/>
            <person name="Campsteijn C."/>
            <person name="Adamski M."/>
            <person name="Cross I."/>
            <person name="Yadetie F."/>
            <person name="Muffato M."/>
            <person name="Louis A."/>
            <person name="Butcher S."/>
            <person name="Tsagkogeorga G."/>
            <person name="Konrad A."/>
            <person name="Singh S."/>
            <person name="Jensen M.F."/>
            <person name="Cong E.H."/>
            <person name="Eikeseth-Otteraa H."/>
            <person name="Noel B."/>
            <person name="Anthouard V."/>
            <person name="Porcel B.M."/>
            <person name="Kachouri-Lafond R."/>
            <person name="Nishino A."/>
            <person name="Ugolini M."/>
            <person name="Chourrout P."/>
            <person name="Nishida H."/>
            <person name="Aasland R."/>
            <person name="Huzurbazar S."/>
            <person name="Westhof E."/>
            <person name="Delsuc F."/>
            <person name="Lehrach H."/>
            <person name="Reinhardt R."/>
            <person name="Weissenbach J."/>
            <person name="Roy S.W."/>
            <person name="Artiguenave F."/>
            <person name="Postlethwait J.H."/>
            <person name="Manak J.R."/>
            <person name="Thompson E.M."/>
            <person name="Jaillon O."/>
            <person name="Du Pasquier L."/>
            <person name="Boudinot P."/>
            <person name="Liberles D.A."/>
            <person name="Volff J.N."/>
            <person name="Philippe H."/>
            <person name="Lenhard B."/>
            <person name="Roest Crollius H."/>
            <person name="Wincker P."/>
            <person name="Chourrout D."/>
        </authorList>
    </citation>
    <scope>NUCLEOTIDE SEQUENCE [LARGE SCALE GENOMIC DNA]</scope>
</reference>
<feature type="compositionally biased region" description="Polar residues" evidence="1">
    <location>
        <begin position="1"/>
        <end position="14"/>
    </location>
</feature>
<dbReference type="Proteomes" id="UP000011014">
    <property type="component" value="Unassembled WGS sequence"/>
</dbReference>